<name>A0A1A9B4C9_9ACTN</name>
<keyword evidence="1" id="KW-0812">Transmembrane</keyword>
<sequence length="195" mass="20257">MLHALPTPSPTPVPAPHPDAGILVHTMSPTAVAVLLLLALVVDYMSVGPNSIRDRVAFVLAVPAIREGFDGSPLDQWTVQTASSGIEQLLDATGGAYIAGASINVILGALVGLLFVYVIGCMLPTKASKKLGRFATLTFPQSPLYRLNTRLWIAAILLGLMADLPGGTVGDVTRGCVDFLTGLVAGLPAWLFGAA</sequence>
<evidence type="ECO:0000313" key="3">
    <source>
        <dbReference type="Proteomes" id="UP000199558"/>
    </source>
</evidence>
<dbReference type="STRING" id="946078.GA0070622_0879"/>
<organism evidence="2 3">
    <name type="scientific">Micromonospora sediminicola</name>
    <dbReference type="NCBI Taxonomy" id="946078"/>
    <lineage>
        <taxon>Bacteria</taxon>
        <taxon>Bacillati</taxon>
        <taxon>Actinomycetota</taxon>
        <taxon>Actinomycetes</taxon>
        <taxon>Micromonosporales</taxon>
        <taxon>Micromonosporaceae</taxon>
        <taxon>Micromonospora</taxon>
    </lineage>
</organism>
<dbReference type="OrthoDB" id="3380131at2"/>
<proteinExistence type="predicted"/>
<feature type="transmembrane region" description="Helical" evidence="1">
    <location>
        <begin position="20"/>
        <end position="45"/>
    </location>
</feature>
<keyword evidence="3" id="KW-1185">Reference proteome</keyword>
<accession>A0A1A9B4C9</accession>
<evidence type="ECO:0000256" key="1">
    <source>
        <dbReference type="SAM" id="Phobius"/>
    </source>
</evidence>
<dbReference type="AlphaFoldDB" id="A0A1A9B4C9"/>
<dbReference type="Proteomes" id="UP000199558">
    <property type="component" value="Unassembled WGS sequence"/>
</dbReference>
<evidence type="ECO:0000313" key="2">
    <source>
        <dbReference type="EMBL" id="SBT63911.1"/>
    </source>
</evidence>
<feature type="transmembrane region" description="Helical" evidence="1">
    <location>
        <begin position="105"/>
        <end position="125"/>
    </location>
</feature>
<reference evidence="3" key="1">
    <citation type="submission" date="2016-06" db="EMBL/GenBank/DDBJ databases">
        <authorList>
            <person name="Varghese N."/>
            <person name="Submissions Spin"/>
        </authorList>
    </citation>
    <scope>NUCLEOTIDE SEQUENCE [LARGE SCALE GENOMIC DNA]</scope>
    <source>
        <strain evidence="3">DSM 45794</strain>
    </source>
</reference>
<protein>
    <submittedName>
        <fullName evidence="2">Uncharacterized protein</fullName>
    </submittedName>
</protein>
<dbReference type="EMBL" id="FLRH01000003">
    <property type="protein sequence ID" value="SBT63911.1"/>
    <property type="molecule type" value="Genomic_DNA"/>
</dbReference>
<keyword evidence="1" id="KW-0472">Membrane</keyword>
<keyword evidence="1" id="KW-1133">Transmembrane helix</keyword>
<gene>
    <name evidence="2" type="ORF">GA0070622_0879</name>
</gene>
<dbReference type="RefSeq" id="WP_091568833.1">
    <property type="nucleotide sequence ID" value="NZ_FLRH01000003.1"/>
</dbReference>